<organism evidence="2 3">
    <name type="scientific">Parastrongyloides trichosuri</name>
    <name type="common">Possum-specific nematode worm</name>
    <dbReference type="NCBI Taxonomy" id="131310"/>
    <lineage>
        <taxon>Eukaryota</taxon>
        <taxon>Metazoa</taxon>
        <taxon>Ecdysozoa</taxon>
        <taxon>Nematoda</taxon>
        <taxon>Chromadorea</taxon>
        <taxon>Rhabditida</taxon>
        <taxon>Tylenchina</taxon>
        <taxon>Panagrolaimomorpha</taxon>
        <taxon>Strongyloidoidea</taxon>
        <taxon>Strongyloididae</taxon>
        <taxon>Parastrongyloides</taxon>
    </lineage>
</organism>
<dbReference type="Proteomes" id="UP000038045">
    <property type="component" value="Unplaced"/>
</dbReference>
<keyword evidence="2" id="KW-1185">Reference proteome</keyword>
<evidence type="ECO:0000313" key="2">
    <source>
        <dbReference type="Proteomes" id="UP000038045"/>
    </source>
</evidence>
<sequence>MNTTSISQTIRSKASSAREKVKSAWNDSKTPRKEGVSSAKDRSRKIFKKPITYVQTLIKKEPGMIEIIDREWPSYKNYTDYESLIKQMEEENNTEKSYNVICNASVRENSLTLDENNHIISIAPGSPLNHLLLYDDKVIECGNESLSDGAEKVSIPEKTVKHMKLKISRQGRATPVPAMRIRKHNLVMENNDYYYYIVEVPRITGVLLGFDMVWNCQQSDAVVVNITSNTIGSYIFEQGDHIVDINEILLTDEDTMKEILKDPKTYPSFTCLVKKPFSKSAIESTKKFINSLNTIFIKADVKEIASKLESQIQDFIKNKTSIKPCLKEYNLNRESYDLGYSTENPYDKLPAPTFQTLETEIIEFEGNIQNPLFLEPISENNKYIE</sequence>
<protein>
    <submittedName>
        <fullName evidence="3">PDZ domain-containing protein</fullName>
    </submittedName>
</protein>
<proteinExistence type="predicted"/>
<dbReference type="WBParaSite" id="PTRK_0000287000.1">
    <property type="protein sequence ID" value="PTRK_0000287000.1"/>
    <property type="gene ID" value="PTRK_0000287000"/>
</dbReference>
<evidence type="ECO:0000256" key="1">
    <source>
        <dbReference type="SAM" id="MobiDB-lite"/>
    </source>
</evidence>
<reference evidence="3" key="1">
    <citation type="submission" date="2017-02" db="UniProtKB">
        <authorList>
            <consortium name="WormBaseParasite"/>
        </authorList>
    </citation>
    <scope>IDENTIFICATION</scope>
</reference>
<accession>A0A0N4Z6R5</accession>
<feature type="region of interest" description="Disordered" evidence="1">
    <location>
        <begin position="1"/>
        <end position="41"/>
    </location>
</feature>
<evidence type="ECO:0000313" key="3">
    <source>
        <dbReference type="WBParaSite" id="PTRK_0000287000.1"/>
    </source>
</evidence>
<feature type="compositionally biased region" description="Basic and acidic residues" evidence="1">
    <location>
        <begin position="29"/>
        <end position="41"/>
    </location>
</feature>
<feature type="compositionally biased region" description="Polar residues" evidence="1">
    <location>
        <begin position="1"/>
        <end position="15"/>
    </location>
</feature>
<dbReference type="AlphaFoldDB" id="A0A0N4Z6R5"/>
<name>A0A0N4Z6R5_PARTI</name>